<accession>A0A4C2A6I6</accession>
<evidence type="ECO:0000256" key="1">
    <source>
        <dbReference type="SAM" id="SignalP"/>
    </source>
</evidence>
<evidence type="ECO:0008006" key="4">
    <source>
        <dbReference type="Google" id="ProtNLM"/>
    </source>
</evidence>
<evidence type="ECO:0000313" key="3">
    <source>
        <dbReference type="Proteomes" id="UP000299102"/>
    </source>
</evidence>
<feature type="chain" id="PRO_5020028215" description="Secreted protein" evidence="1">
    <location>
        <begin position="23"/>
        <end position="102"/>
    </location>
</feature>
<dbReference type="Proteomes" id="UP000299102">
    <property type="component" value="Unassembled WGS sequence"/>
</dbReference>
<keyword evidence="1" id="KW-0732">Signal</keyword>
<name>A0A4C2A6I6_EUMVA</name>
<feature type="signal peptide" evidence="1">
    <location>
        <begin position="1"/>
        <end position="22"/>
    </location>
</feature>
<reference evidence="2 3" key="1">
    <citation type="journal article" date="2019" name="Commun. Biol.">
        <title>The bagworm genome reveals a unique fibroin gene that provides high tensile strength.</title>
        <authorList>
            <person name="Kono N."/>
            <person name="Nakamura H."/>
            <person name="Ohtoshi R."/>
            <person name="Tomita M."/>
            <person name="Numata K."/>
            <person name="Arakawa K."/>
        </authorList>
    </citation>
    <scope>NUCLEOTIDE SEQUENCE [LARGE SCALE GENOMIC DNA]</scope>
</reference>
<evidence type="ECO:0000313" key="2">
    <source>
        <dbReference type="EMBL" id="GBP94903.1"/>
    </source>
</evidence>
<dbReference type="EMBL" id="BGZK01002559">
    <property type="protein sequence ID" value="GBP94903.1"/>
    <property type="molecule type" value="Genomic_DNA"/>
</dbReference>
<gene>
    <name evidence="2" type="ORF">EVAR_69544_1</name>
</gene>
<dbReference type="AlphaFoldDB" id="A0A4C2A6I6"/>
<protein>
    <recommendedName>
        <fullName evidence="4">Secreted protein</fullName>
    </recommendedName>
</protein>
<proteinExistence type="predicted"/>
<organism evidence="2 3">
    <name type="scientific">Eumeta variegata</name>
    <name type="common">Bagworm moth</name>
    <name type="synonym">Eumeta japonica</name>
    <dbReference type="NCBI Taxonomy" id="151549"/>
    <lineage>
        <taxon>Eukaryota</taxon>
        <taxon>Metazoa</taxon>
        <taxon>Ecdysozoa</taxon>
        <taxon>Arthropoda</taxon>
        <taxon>Hexapoda</taxon>
        <taxon>Insecta</taxon>
        <taxon>Pterygota</taxon>
        <taxon>Neoptera</taxon>
        <taxon>Endopterygota</taxon>
        <taxon>Lepidoptera</taxon>
        <taxon>Glossata</taxon>
        <taxon>Ditrysia</taxon>
        <taxon>Tineoidea</taxon>
        <taxon>Psychidae</taxon>
        <taxon>Oiketicinae</taxon>
        <taxon>Eumeta</taxon>
    </lineage>
</organism>
<sequence length="102" mass="11786">MDYLRWLLIGVVLFILFSKLHTVANQRNGREELTLLCDVTFTFDDQRGFENSSGHICVNVAICEFKKVLNAARHNLNIFPKKRENFQTTDEALSPPWPSVVF</sequence>
<comment type="caution">
    <text evidence="2">The sequence shown here is derived from an EMBL/GenBank/DDBJ whole genome shotgun (WGS) entry which is preliminary data.</text>
</comment>
<keyword evidence="3" id="KW-1185">Reference proteome</keyword>